<keyword evidence="1" id="KW-0547">Nucleotide-binding</keyword>
<dbReference type="GO" id="GO:0005524">
    <property type="term" value="F:ATP binding"/>
    <property type="evidence" value="ECO:0007669"/>
    <property type="project" value="UniProtKB-KW"/>
</dbReference>
<dbReference type="InterPro" id="IPR015342">
    <property type="entry name" value="PEX1-N_C-lobe"/>
</dbReference>
<comment type="caution">
    <text evidence="4">The sequence shown here is derived from an EMBL/GenBank/DDBJ whole genome shotgun (WGS) entry which is preliminary data.</text>
</comment>
<keyword evidence="5" id="KW-1185">Reference proteome</keyword>
<dbReference type="Gene3D" id="3.10.330.10">
    <property type="match status" value="1"/>
</dbReference>
<dbReference type="GO" id="GO:0005777">
    <property type="term" value="C:peroxisome"/>
    <property type="evidence" value="ECO:0007669"/>
    <property type="project" value="InterPro"/>
</dbReference>
<dbReference type="OrthoDB" id="2187at2759"/>
<dbReference type="InterPro" id="IPR009010">
    <property type="entry name" value="Asp_de-COase-like_dom_sf"/>
</dbReference>
<dbReference type="FunFam" id="3.10.330.10:FF:000011">
    <property type="entry name" value="Peroxisome biogenesis protein peroxin 1"/>
    <property type="match status" value="1"/>
</dbReference>
<dbReference type="InterPro" id="IPR029067">
    <property type="entry name" value="CDC48_domain_2-like_sf"/>
</dbReference>
<dbReference type="Gene3D" id="2.40.40.20">
    <property type="match status" value="1"/>
</dbReference>
<evidence type="ECO:0000313" key="5">
    <source>
        <dbReference type="Proteomes" id="UP000284375"/>
    </source>
</evidence>
<feature type="domain" description="Peroxisomal ATPase PEX1 N-terminal C-lobe" evidence="3">
    <location>
        <begin position="132"/>
        <end position="223"/>
    </location>
</feature>
<evidence type="ECO:0000313" key="4">
    <source>
        <dbReference type="EMBL" id="ROV97226.1"/>
    </source>
</evidence>
<evidence type="ECO:0000259" key="3">
    <source>
        <dbReference type="Pfam" id="PF09262"/>
    </source>
</evidence>
<proteinExistence type="predicted"/>
<evidence type="ECO:0000256" key="1">
    <source>
        <dbReference type="ARBA" id="ARBA00022741"/>
    </source>
</evidence>
<dbReference type="SUPFAM" id="SSF54585">
    <property type="entry name" value="Cdc48 domain 2-like"/>
    <property type="match status" value="1"/>
</dbReference>
<dbReference type="STRING" id="252740.A0A423W1J6"/>
<sequence length="237" mass="25415">MSQRKATAAEISLVHLKNCLVNLPASLVSLLVTVNTPVQNVIVELNYRDASPKAADKPAGSPPQSSVYLGWTGMPSKKKLASVVGRDGIGGSGLREQDVPLIEIDPTLANTLGLQDGQKVMTIIHTDPPLAHTVNIEPLTPDDWEIIELHATFLELNLLSQIRALPNPAYSPASGISSSPHPLTLHLSPTSTANIKILSLEPAQPSDTPFAKIAPDAEVIVAPKRKPQRGEHIEEER</sequence>
<keyword evidence="2" id="KW-0067">ATP-binding</keyword>
<gene>
    <name evidence="4" type="ORF">VSDG_04735</name>
</gene>
<protein>
    <recommendedName>
        <fullName evidence="3">Peroxisomal ATPase PEX1 N-terminal C-lobe domain-containing protein</fullName>
    </recommendedName>
</protein>
<accession>A0A423W1J6</accession>
<dbReference type="AlphaFoldDB" id="A0A423W1J6"/>
<reference evidence="4 5" key="1">
    <citation type="submission" date="2015-09" db="EMBL/GenBank/DDBJ databases">
        <title>Host preference determinants of Valsa canker pathogens revealed by comparative genomics.</title>
        <authorList>
            <person name="Yin Z."/>
            <person name="Huang L."/>
        </authorList>
    </citation>
    <scope>NUCLEOTIDE SEQUENCE [LARGE SCALE GENOMIC DNA]</scope>
    <source>
        <strain evidence="4 5">YSFL</strain>
    </source>
</reference>
<dbReference type="GO" id="GO:0007031">
    <property type="term" value="P:peroxisome organization"/>
    <property type="evidence" value="ECO:0007669"/>
    <property type="project" value="InterPro"/>
</dbReference>
<dbReference type="Pfam" id="PF09262">
    <property type="entry name" value="PEX-1N"/>
    <property type="match status" value="1"/>
</dbReference>
<evidence type="ECO:0000256" key="2">
    <source>
        <dbReference type="ARBA" id="ARBA00022840"/>
    </source>
</evidence>
<name>A0A423W1J6_CYTCH</name>
<dbReference type="Proteomes" id="UP000284375">
    <property type="component" value="Unassembled WGS sequence"/>
</dbReference>
<dbReference type="EMBL" id="LJZO01000017">
    <property type="protein sequence ID" value="ROV97226.1"/>
    <property type="molecule type" value="Genomic_DNA"/>
</dbReference>
<dbReference type="SUPFAM" id="SSF50692">
    <property type="entry name" value="ADC-like"/>
    <property type="match status" value="1"/>
</dbReference>
<organism evidence="4 5">
    <name type="scientific">Cytospora chrysosperma</name>
    <name type="common">Cytospora canker fungus</name>
    <name type="synonym">Sphaeria chrysosperma</name>
    <dbReference type="NCBI Taxonomy" id="252740"/>
    <lineage>
        <taxon>Eukaryota</taxon>
        <taxon>Fungi</taxon>
        <taxon>Dikarya</taxon>
        <taxon>Ascomycota</taxon>
        <taxon>Pezizomycotina</taxon>
        <taxon>Sordariomycetes</taxon>
        <taxon>Sordariomycetidae</taxon>
        <taxon>Diaporthales</taxon>
        <taxon>Cytosporaceae</taxon>
        <taxon>Cytospora</taxon>
    </lineage>
</organism>